<dbReference type="GO" id="GO:0005789">
    <property type="term" value="C:endoplasmic reticulum membrane"/>
    <property type="evidence" value="ECO:0007669"/>
    <property type="project" value="UniProtKB-SubCell"/>
</dbReference>
<feature type="transmembrane region" description="Helical" evidence="10">
    <location>
        <begin position="133"/>
        <end position="153"/>
    </location>
</feature>
<comment type="catalytic activity">
    <reaction evidence="8">
        <text>hexadecanoyl-CoA + H2O = S-hexadecanoyl-4'-phosphopantetheine + adenosine 3',5'-bisphosphate + 2 H(+)</text>
        <dbReference type="Rhea" id="RHEA:50032"/>
        <dbReference type="ChEBI" id="CHEBI:15377"/>
        <dbReference type="ChEBI" id="CHEBI:15378"/>
        <dbReference type="ChEBI" id="CHEBI:57379"/>
        <dbReference type="ChEBI" id="CHEBI:58343"/>
        <dbReference type="ChEBI" id="CHEBI:132018"/>
    </reaction>
</comment>
<dbReference type="GO" id="GO:0140042">
    <property type="term" value="P:lipid droplet formation"/>
    <property type="evidence" value="ECO:0007669"/>
    <property type="project" value="UniProtKB-UniRule"/>
</dbReference>
<reference evidence="11 12" key="1">
    <citation type="submission" date="2017-12" db="EMBL/GenBank/DDBJ databases">
        <title>Genome sequence of the mycotoxigenic crop pathogen Fusarium proliferatum, strain ITEM 2341 from Date Palm.</title>
        <authorList>
            <person name="Almiman B.F."/>
            <person name="Shittu T.A."/>
            <person name="Muthumeenakshi S."/>
            <person name="Baroncelli R."/>
            <person name="Sreenivasaprasada S."/>
        </authorList>
    </citation>
    <scope>NUCLEOTIDE SEQUENCE [LARGE SCALE GENOMIC DNA]</scope>
    <source>
        <strain evidence="11 12">ITEM 2341</strain>
    </source>
</reference>
<keyword evidence="8" id="KW-1208">Phospholipid metabolism</keyword>
<feature type="active site" evidence="8">
    <location>
        <position position="203"/>
    </location>
</feature>
<evidence type="ECO:0000256" key="3">
    <source>
        <dbReference type="ARBA" id="ARBA00022801"/>
    </source>
</evidence>
<evidence type="ECO:0000256" key="2">
    <source>
        <dbReference type="ARBA" id="ARBA00022692"/>
    </source>
</evidence>
<keyword evidence="2 8" id="KW-0812">Transmembrane</keyword>
<name>A0A365NAH8_GIBIN</name>
<feature type="compositionally biased region" description="Low complexity" evidence="9">
    <location>
        <begin position="21"/>
        <end position="34"/>
    </location>
</feature>
<evidence type="ECO:0000256" key="9">
    <source>
        <dbReference type="SAM" id="MobiDB-lite"/>
    </source>
</evidence>
<feature type="active site" evidence="8">
    <location>
        <position position="288"/>
    </location>
</feature>
<keyword evidence="7 8" id="KW-0472">Membrane</keyword>
<keyword evidence="5 8" id="KW-1133">Transmembrane helix</keyword>
<feature type="transmembrane region" description="Helical" evidence="10">
    <location>
        <begin position="102"/>
        <end position="121"/>
    </location>
</feature>
<dbReference type="InterPro" id="IPR046400">
    <property type="entry name" value="SCS3"/>
</dbReference>
<dbReference type="EC" id="3.6.1.-" evidence="8"/>
<gene>
    <name evidence="8" type="primary">SCS3</name>
    <name evidence="8" type="synonym">FIT2B</name>
    <name evidence="11" type="ORF">FPRO05_11526</name>
</gene>
<dbReference type="EMBL" id="PKMI01000016">
    <property type="protein sequence ID" value="RBA17811.1"/>
    <property type="molecule type" value="Genomic_DNA"/>
</dbReference>
<evidence type="ECO:0000256" key="1">
    <source>
        <dbReference type="ARBA" id="ARBA00004477"/>
    </source>
</evidence>
<comment type="catalytic activity">
    <reaction evidence="8">
        <text>(5Z,8Z,11Z,14Z)-eicosatetraenoyl-CoA + H2O = S-(5Z,8Z,11Z,14Z-eicosatetraenoyl)-4'-phosphopantetheine + adenosine 3',5'-bisphosphate + 2 H(+)</text>
        <dbReference type="Rhea" id="RHEA:65568"/>
        <dbReference type="ChEBI" id="CHEBI:15377"/>
        <dbReference type="ChEBI" id="CHEBI:15378"/>
        <dbReference type="ChEBI" id="CHEBI:57368"/>
        <dbReference type="ChEBI" id="CHEBI:58343"/>
        <dbReference type="ChEBI" id="CHEBI:156554"/>
    </reaction>
</comment>
<comment type="subcellular location">
    <subcellularLocation>
        <location evidence="1 8">Endoplasmic reticulum membrane</location>
        <topology evidence="1 8">Multi-pass membrane protein</topology>
    </subcellularLocation>
</comment>
<evidence type="ECO:0000256" key="7">
    <source>
        <dbReference type="ARBA" id="ARBA00023136"/>
    </source>
</evidence>
<feature type="transmembrane region" description="Helical" evidence="10">
    <location>
        <begin position="268"/>
        <end position="291"/>
    </location>
</feature>
<keyword evidence="4 8" id="KW-0256">Endoplasmic reticulum</keyword>
<dbReference type="Proteomes" id="UP000251714">
    <property type="component" value="Unassembled WGS sequence"/>
</dbReference>
<comment type="catalytic activity">
    <reaction evidence="8">
        <text>an acyl-CoA + H2O = an acyl-4'-phosphopantetheine + adenosine 3',5'-bisphosphate + 2 H(+)</text>
        <dbReference type="Rhea" id="RHEA:50044"/>
        <dbReference type="ChEBI" id="CHEBI:15377"/>
        <dbReference type="ChEBI" id="CHEBI:15378"/>
        <dbReference type="ChEBI" id="CHEBI:58342"/>
        <dbReference type="ChEBI" id="CHEBI:58343"/>
        <dbReference type="ChEBI" id="CHEBI:132023"/>
    </reaction>
</comment>
<evidence type="ECO:0000313" key="12">
    <source>
        <dbReference type="Proteomes" id="UP000251714"/>
    </source>
</evidence>
<keyword evidence="8" id="KW-0444">Lipid biosynthesis</keyword>
<feature type="transmembrane region" description="Helical" evidence="10">
    <location>
        <begin position="311"/>
        <end position="331"/>
    </location>
</feature>
<comment type="catalytic activity">
    <reaction evidence="8">
        <text>(9Z)-octadecenoyl-CoA + H2O = S-(9Z-octadecenoyl)-4'-phosphopantetheine + adenosine 3',5'-bisphosphate + 2 H(+)</text>
        <dbReference type="Rhea" id="RHEA:65564"/>
        <dbReference type="ChEBI" id="CHEBI:15377"/>
        <dbReference type="ChEBI" id="CHEBI:15378"/>
        <dbReference type="ChEBI" id="CHEBI:57387"/>
        <dbReference type="ChEBI" id="CHEBI:58343"/>
        <dbReference type="ChEBI" id="CHEBI:156553"/>
    </reaction>
</comment>
<proteinExistence type="inferred from homology"/>
<dbReference type="InterPro" id="IPR019388">
    <property type="entry name" value="FIT"/>
</dbReference>
<evidence type="ECO:0000256" key="10">
    <source>
        <dbReference type="SAM" id="Phobius"/>
    </source>
</evidence>
<feature type="region of interest" description="Disordered" evidence="9">
    <location>
        <begin position="1"/>
        <end position="34"/>
    </location>
</feature>
<dbReference type="GO" id="GO:0008654">
    <property type="term" value="P:phospholipid biosynthetic process"/>
    <property type="evidence" value="ECO:0007669"/>
    <property type="project" value="UniProtKB-KW"/>
</dbReference>
<keyword evidence="8" id="KW-0594">Phospholipid biosynthesis</keyword>
<dbReference type="PANTHER" id="PTHR23129:SF0">
    <property type="entry name" value="ACYL-COENZYME A DIPHOSPHATASE FITM2"/>
    <property type="match status" value="1"/>
</dbReference>
<comment type="similarity">
    <text evidence="8">Belongs to the FIT family. Fungal FIT2B/SCS3 subfamily.</text>
</comment>
<feature type="transmembrane region" description="Helical" evidence="10">
    <location>
        <begin position="42"/>
        <end position="60"/>
    </location>
</feature>
<keyword evidence="3 8" id="KW-0378">Hydrolase</keyword>
<dbReference type="GO" id="GO:0010945">
    <property type="term" value="F:coenzyme A diphosphatase activity"/>
    <property type="evidence" value="ECO:0007669"/>
    <property type="project" value="InterPro"/>
</dbReference>
<evidence type="ECO:0000256" key="5">
    <source>
        <dbReference type="ARBA" id="ARBA00022989"/>
    </source>
</evidence>
<feature type="transmembrane region" description="Helical" evidence="10">
    <location>
        <begin position="204"/>
        <end position="223"/>
    </location>
</feature>
<evidence type="ECO:0000313" key="11">
    <source>
        <dbReference type="EMBL" id="RBA17811.1"/>
    </source>
</evidence>
<dbReference type="AlphaFoldDB" id="A0A365NAH8"/>
<evidence type="ECO:0000256" key="6">
    <source>
        <dbReference type="ARBA" id="ARBA00023098"/>
    </source>
</evidence>
<dbReference type="PANTHER" id="PTHR23129">
    <property type="entry name" value="ACYL-COENZYME A DIPHOSPHATASE FITM2"/>
    <property type="match status" value="1"/>
</dbReference>
<keyword evidence="6" id="KW-0443">Lipid metabolism</keyword>
<organism evidence="11 12">
    <name type="scientific">Gibberella intermedia</name>
    <name type="common">Bulb rot disease fungus</name>
    <name type="synonym">Fusarium proliferatum</name>
    <dbReference type="NCBI Taxonomy" id="948311"/>
    <lineage>
        <taxon>Eukaryota</taxon>
        <taxon>Fungi</taxon>
        <taxon>Dikarya</taxon>
        <taxon>Ascomycota</taxon>
        <taxon>Pezizomycotina</taxon>
        <taxon>Sordariomycetes</taxon>
        <taxon>Hypocreomycetidae</taxon>
        <taxon>Hypocreales</taxon>
        <taxon>Nectriaceae</taxon>
        <taxon>Fusarium</taxon>
        <taxon>Fusarium fujikuroi species complex</taxon>
    </lineage>
</organism>
<comment type="caution">
    <text evidence="11">The sequence shown here is derived from an EMBL/GenBank/DDBJ whole genome shotgun (WGS) entry which is preliminary data.</text>
</comment>
<accession>A0A365NAH8</accession>
<dbReference type="Pfam" id="PF10261">
    <property type="entry name" value="FIT"/>
    <property type="match status" value="1"/>
</dbReference>
<sequence>MVTTRRAARAAAEANDTVMDSPSRSTSTPRSSPFLPTPLERAGLVIFPALLIFGTIFSIISPQTRAAPYDPIAQSHFQDPSVSPSYFARKSNLFNVLFVKRGWAWITVAFFVFIFSHPSTADTGRRVRASLRWVAVTTLWFLVTQWCFGPALIDRGFRWTGGRCELARREVEFGSDTVGDKVTAVACKAAGGKWKGGHDISGHVFLLTLGTAFLMQEVGWAVLRWSGKRNEERCVVMTDGALKSANVESDTSLGEGSERPALGLGGKFAVGVMGLSAWMLLMTAIYFHTWFEKVSKARVVFQDVVANDSQFTGLLTAVTAFYIVYIVPRFVPAVRQVIGLPGI</sequence>
<comment type="function">
    <text evidence="8">Fatty acyl-coenzyme A (CoA) diphosphatase that hydrolyzes fatty acyl-CoA to yield acyl-4'-phosphopantetheine and adenosine 3',5'-bisphosphate. Preferentially hydrolyzes unsaturated long-chain acyl-CoA substrates in the endoplasmic reticulum (ER) lumen. This catalytic activity is required for maintaining ER structure and for lipid droplets (LDs) biogenesis, which are lipid storage organelles involved in maintaining lipid and energy homeostasis. May directly bind to diacylglycerol (DAGs) and triacylglycerol, which is also important for LD biogenesis. May support directional budding of nacent LDs from the ER into the cytosol by reducing DAG levels at sites of LD formation. May play a role in the regulation of cell morphology and cytoskeletal organization. Involved in phospholipid biosynthesis.</text>
</comment>
<dbReference type="HAMAP" id="MF_03231">
    <property type="entry name" value="SCS3"/>
    <property type="match status" value="1"/>
</dbReference>
<protein>
    <recommendedName>
        <fullName evidence="8">Acyl-coenzyme A diphosphatase SCS3</fullName>
        <ecNumber evidence="8">3.6.1.-</ecNumber>
    </recommendedName>
    <alternativeName>
        <fullName evidence="8">FIT family protein SCS3</fullName>
    </alternativeName>
</protein>
<evidence type="ECO:0000256" key="4">
    <source>
        <dbReference type="ARBA" id="ARBA00022824"/>
    </source>
</evidence>
<evidence type="ECO:0000256" key="8">
    <source>
        <dbReference type="HAMAP-Rule" id="MF_03231"/>
    </source>
</evidence>